<dbReference type="RefSeq" id="WP_075800986.1">
    <property type="nucleotide sequence ID" value="NZ_CP015585.1"/>
</dbReference>
<accession>A0A1L7AND6</accession>
<dbReference type="InterPro" id="IPR036890">
    <property type="entry name" value="HATPase_C_sf"/>
</dbReference>
<reference evidence="1 2" key="1">
    <citation type="submission" date="2016-05" db="EMBL/GenBank/DDBJ databases">
        <title>Complete Genome and Methylome Analysis of Psychrotrophic Bacterial Isolates from Antarctic Lake Untersee.</title>
        <authorList>
            <person name="Fomenkov A."/>
            <person name="Akimov V.N."/>
            <person name="Vasilyeva L.V."/>
            <person name="Andersen D."/>
            <person name="Vincze T."/>
            <person name="Roberts R.J."/>
        </authorList>
    </citation>
    <scope>NUCLEOTIDE SEQUENCE [LARGE SCALE GENOMIC DNA]</scope>
    <source>
        <strain evidence="1 2">U14-5</strain>
        <plasmid evidence="2">Plasmid 1</plasmid>
    </source>
</reference>
<dbReference type="AlphaFoldDB" id="A0A1L7AND6"/>
<sequence>MTHATTIMPAPSIPIARIRGSLGEKVLRKSPELFNQSLPTVLAEVLQNARRAGATYVAIEHFGEEGRATLVVRDNGHGIADMGKLVTFGASAWDERTDLAENAAGMGVYSLASRGVTVRSLGRRVTLNRAVFCGEADAAVLPDPEMDAGTELTFPVSEKGVPYLVERACRFYPLPVTLNGQPLGQRDFLAAAEHVVEWQGLRLGVFPEPGPRVLDLFDRHRGWSSRLYLNFHGHVVECGTAVALAEVGGPTRSVFVDVMSAPDLRLVLPARNEPIDNDFFRAMRARAERALLEAVARQSKHALAFADAKRAERLGITLPPVEIALSPWRMVTDETRSRLDRVEAPVVLGTDGTEVLLADGVRWGEACDQTNLHRLLLGWQDGARVVEANPRFAGYPAYDALRVVREVSAVAVGADGVTEELAQPVSARPPVSCEDDRRVVEAVRARLLVQNGGHSPGVPTLLHEAAVPFFFTSEAFGDAFPGFVVTRGTAPGDLADALVEGFFAHSDDADTDSYDRQLECFTADALDTARGLLMDSDAAVAARIVDALRDARWVLRTLGTGRIELQITESQVGSTIRIVNAAGKEVTATL</sequence>
<dbReference type="Proteomes" id="UP000185494">
    <property type="component" value="Chromosome 1"/>
</dbReference>
<evidence type="ECO:0008006" key="3">
    <source>
        <dbReference type="Google" id="ProtNLM"/>
    </source>
</evidence>
<dbReference type="SUPFAM" id="SSF55874">
    <property type="entry name" value="ATPase domain of HSP90 chaperone/DNA topoisomerase II/histidine kinase"/>
    <property type="match status" value="1"/>
</dbReference>
<protein>
    <recommendedName>
        <fullName evidence="3">ATP-binding protein</fullName>
    </recommendedName>
</protein>
<keyword evidence="1" id="KW-0614">Plasmid</keyword>
<geneLocation type="plasmid" evidence="1 2">
    <name>1</name>
</geneLocation>
<name>A0A1L7AND6_9PROT</name>
<dbReference type="EMBL" id="CP015585">
    <property type="protein sequence ID" value="APT60287.1"/>
    <property type="molecule type" value="Genomic_DNA"/>
</dbReference>
<proteinExistence type="predicted"/>
<dbReference type="Gene3D" id="3.30.565.10">
    <property type="entry name" value="Histidine kinase-like ATPase, C-terminal domain"/>
    <property type="match status" value="1"/>
</dbReference>
<dbReference type="Pfam" id="PF13589">
    <property type="entry name" value="HATPase_c_3"/>
    <property type="match status" value="1"/>
</dbReference>
<evidence type="ECO:0000313" key="1">
    <source>
        <dbReference type="EMBL" id="APT60287.1"/>
    </source>
</evidence>
<organism evidence="1 2">
    <name type="scientific">Roseomonas gilardii</name>
    <dbReference type="NCBI Taxonomy" id="257708"/>
    <lineage>
        <taxon>Bacteria</taxon>
        <taxon>Pseudomonadati</taxon>
        <taxon>Pseudomonadota</taxon>
        <taxon>Alphaproteobacteria</taxon>
        <taxon>Acetobacterales</taxon>
        <taxon>Roseomonadaceae</taxon>
        <taxon>Roseomonas</taxon>
    </lineage>
</organism>
<dbReference type="KEGG" id="rgi:RGI145_23445"/>
<gene>
    <name evidence="1" type="ORF">RGI145_23445</name>
</gene>
<evidence type="ECO:0000313" key="2">
    <source>
        <dbReference type="Proteomes" id="UP000185494"/>
    </source>
</evidence>